<dbReference type="EMBL" id="CP072800">
    <property type="protein sequence ID" value="QTR50524.1"/>
    <property type="molecule type" value="Genomic_DNA"/>
</dbReference>
<keyword evidence="3" id="KW-1185">Reference proteome</keyword>
<dbReference type="Proteomes" id="UP000672027">
    <property type="component" value="Chromosome"/>
</dbReference>
<dbReference type="RefSeq" id="WP_210228124.1">
    <property type="nucleotide sequence ID" value="NZ_CP072800.1"/>
</dbReference>
<feature type="chain" id="PRO_5047388291" evidence="1">
    <location>
        <begin position="24"/>
        <end position="330"/>
    </location>
</feature>
<evidence type="ECO:0000256" key="1">
    <source>
        <dbReference type="SAM" id="SignalP"/>
    </source>
</evidence>
<organism evidence="2 3">
    <name type="scientific">Candidatus Thiothrix anitrata</name>
    <dbReference type="NCBI Taxonomy" id="2823902"/>
    <lineage>
        <taxon>Bacteria</taxon>
        <taxon>Pseudomonadati</taxon>
        <taxon>Pseudomonadota</taxon>
        <taxon>Gammaproteobacteria</taxon>
        <taxon>Thiotrichales</taxon>
        <taxon>Thiotrichaceae</taxon>
        <taxon>Thiothrix</taxon>
    </lineage>
</organism>
<gene>
    <name evidence="2" type="ORF">J8380_02845</name>
</gene>
<protein>
    <submittedName>
        <fullName evidence="2">Uncharacterized protein</fullName>
    </submittedName>
</protein>
<accession>A0ABX7X3U3</accession>
<feature type="signal peptide" evidence="1">
    <location>
        <begin position="1"/>
        <end position="23"/>
    </location>
</feature>
<proteinExistence type="predicted"/>
<evidence type="ECO:0000313" key="2">
    <source>
        <dbReference type="EMBL" id="QTR50524.1"/>
    </source>
</evidence>
<name>A0ABX7X3U3_9GAMM</name>
<keyword evidence="1" id="KW-0732">Signal</keyword>
<reference evidence="2 3" key="1">
    <citation type="submission" date="2021-04" db="EMBL/GenBank/DDBJ databases">
        <title>Genomics, taxonomy and metabolism of representatives of sulfur bacteria of the genus Thiothrix: Thiothrix fructosivorans QT, Thiothrix unzii A1T and three new species, Thiothrix subterranea sp. nov., Thiothrix litoralis sp. nov. and 'Candidatus Thiothrix anitrata' sp. nov.</title>
        <authorList>
            <person name="Ravin N.V."/>
            <person name="Smolyakov D."/>
            <person name="Rudenko T.S."/>
            <person name="Mardanov A.V."/>
            <person name="Beletsky A.V."/>
            <person name="Markov N.D."/>
            <person name="Fomenkov A.I."/>
            <person name="Roberts R.J."/>
            <person name="Karnachuk O.V."/>
            <person name="Novikov A."/>
            <person name="Grabovich M.Y."/>
        </authorList>
    </citation>
    <scope>NUCLEOTIDE SEQUENCE [LARGE SCALE GENOMIC DNA]</scope>
    <source>
        <strain evidence="2 3">A52</strain>
    </source>
</reference>
<sequence>MQHMKLKLAAAITAALLAGSVQAETWEITQTTTPGAATTMSQDGATAAGSVQGMNVIKSTTATVNQAATGTAQTAAVTGLTTLNQTGTTENSTQALNYISVDTIGATGAFAQSETGTLGATLNQTATGTGGNTQAVNTATATTEITTLTQSNGGGPVELNQTAAAVDGIQAVNNAESAVLGTIDQDVTSTTLGLVQTGGSGKTQAGNRAVSEGAVTEITQTVTPSGAVTLGQNGTALSTQAGNLLDLTGSDGALADGTQEFTATAGVTMTQGTTSAVETSVQAGNATLTGANNADGNVLVQSLSAATLAMTQTDATTSIQAANYLGGLPQ</sequence>
<evidence type="ECO:0000313" key="3">
    <source>
        <dbReference type="Proteomes" id="UP000672027"/>
    </source>
</evidence>